<protein>
    <recommendedName>
        <fullName evidence="3">VWFA domain-containing protein</fullName>
    </recommendedName>
</protein>
<gene>
    <name evidence="1" type="ORF">N0V84_006749</name>
</gene>
<evidence type="ECO:0000313" key="1">
    <source>
        <dbReference type="EMBL" id="KAJ4318661.1"/>
    </source>
</evidence>
<dbReference type="SUPFAM" id="SSF53300">
    <property type="entry name" value="vWA-like"/>
    <property type="match status" value="1"/>
</dbReference>
<name>A0A9W8WB99_9HYPO</name>
<proteinExistence type="predicted"/>
<dbReference type="InterPro" id="IPR036465">
    <property type="entry name" value="vWFA_dom_sf"/>
</dbReference>
<accession>A0A9W8WB99</accession>
<dbReference type="InterPro" id="IPR038765">
    <property type="entry name" value="Papain-like_cys_pep_sf"/>
</dbReference>
<dbReference type="Gene3D" id="3.90.70.10">
    <property type="entry name" value="Cysteine proteinases"/>
    <property type="match status" value="1"/>
</dbReference>
<dbReference type="Proteomes" id="UP001140502">
    <property type="component" value="Unassembled WGS sequence"/>
</dbReference>
<comment type="caution">
    <text evidence="1">The sequence shown here is derived from an EMBL/GenBank/DDBJ whole genome shotgun (WGS) entry which is preliminary data.</text>
</comment>
<evidence type="ECO:0000313" key="2">
    <source>
        <dbReference type="Proteomes" id="UP001140502"/>
    </source>
</evidence>
<dbReference type="EMBL" id="JAPEUR010000137">
    <property type="protein sequence ID" value="KAJ4318661.1"/>
    <property type="molecule type" value="Genomic_DNA"/>
</dbReference>
<dbReference type="OrthoDB" id="3789175at2759"/>
<keyword evidence="2" id="KW-1185">Reference proteome</keyword>
<organism evidence="1 2">
    <name type="scientific">Fusarium piperis</name>
    <dbReference type="NCBI Taxonomy" id="1435070"/>
    <lineage>
        <taxon>Eukaryota</taxon>
        <taxon>Fungi</taxon>
        <taxon>Dikarya</taxon>
        <taxon>Ascomycota</taxon>
        <taxon>Pezizomycotina</taxon>
        <taxon>Sordariomycetes</taxon>
        <taxon>Hypocreomycetidae</taxon>
        <taxon>Hypocreales</taxon>
        <taxon>Nectriaceae</taxon>
        <taxon>Fusarium</taxon>
        <taxon>Fusarium solani species complex</taxon>
    </lineage>
</organism>
<dbReference type="AlphaFoldDB" id="A0A9W8WB99"/>
<reference evidence="1" key="1">
    <citation type="submission" date="2022-10" db="EMBL/GenBank/DDBJ databases">
        <title>Tapping the CABI collections for fungal endophytes: first genome assemblies for Collariella, Neodidymelliopsis, Ascochyta clinopodiicola, Didymella pomorum, Didymosphaeria variabile, Neocosmospora piperis and Neocucurbitaria cava.</title>
        <authorList>
            <person name="Hill R."/>
        </authorList>
    </citation>
    <scope>NUCLEOTIDE SEQUENCE</scope>
    <source>
        <strain evidence="1">IMI 366586</strain>
    </source>
</reference>
<dbReference type="Gene3D" id="3.40.50.410">
    <property type="entry name" value="von Willebrand factor, type A domain"/>
    <property type="match status" value="1"/>
</dbReference>
<dbReference type="SUPFAM" id="SSF54001">
    <property type="entry name" value="Cysteine proteinases"/>
    <property type="match status" value="1"/>
</dbReference>
<sequence>MSDEAFTRVVGCLLDVSGSMRKALEAGRSDEHAVERLVAVLRAALKVAQAEHRHDPGALVFVGLFGLDTDTKPGCPSGVDLFSVTETLVDDDSNHRSGHERLIALANDENRPNITKYIREKLTDVDARIVHAYLQRHEELKSDFLDNIPPPEEWERKRKEGQTTARKLGFAGGCAFGFMVGPLGMALGASIGAALGGPVGDIVVDKVEDGCVHNSEALRLAHRICDEWLADFVELTPRPVADVIKQLQRLQERIDNESENTLLRTLRRYLYGRTPMRDILARSSAVFREYSTAKQGVLLLVSDGFSTDGDPLPQVRELRQHSPEVTIATVYLSSDGDAAKRRIYDQPDTHWNNGQRMLFSMASKVSINTHPIPVLATIGWEIPSSGSGALYATVCSAAALEEFCSMLVSARFGVADTLLDIVGRLPLDKYINDEHVRTCRRPSDQGGRKTCYAHAAAAVIHMALVRIVGRVGGYPSIEEIRRRILDSFPPGPDGRRAKDVLEKATPWYPPLRFREVDEDGARQAVLRRRPVLATFYLSEQGWEAFSKHFTTNGTNKVPLTRAKMAMYRSLPHGGGHAVVLTGCEPLSLTLLNSWGKNWGDRGRFSIEDHTVLELDDATGATRMRFYDVYWLEDDLKDAEKKAFDDEVDRKLRDKAEKYPSLLELDARCPHCCQDSPIAKFRGSIRESVCPRCGMTFKPESCHLLRALYARAGFGDAE</sequence>
<evidence type="ECO:0008006" key="3">
    <source>
        <dbReference type="Google" id="ProtNLM"/>
    </source>
</evidence>